<sequence length="62" mass="6614">MSAPAGTDPFKSTLDTGRIFGQVSGGVQVLGKKGMDVRLQYDGLLSNKVRSHSGSLKASWQF</sequence>
<gene>
    <name evidence="1" type="ORF">CR155_17305</name>
</gene>
<proteinExistence type="predicted"/>
<dbReference type="AlphaFoldDB" id="A0A2N4UC03"/>
<dbReference type="SUPFAM" id="SSF103515">
    <property type="entry name" value="Autotransporter"/>
    <property type="match status" value="1"/>
</dbReference>
<dbReference type="Proteomes" id="UP000234328">
    <property type="component" value="Unassembled WGS sequence"/>
</dbReference>
<keyword evidence="2" id="KW-1185">Reference proteome</keyword>
<protein>
    <recommendedName>
        <fullName evidence="3">Autotransporter domain-containing protein</fullName>
    </recommendedName>
</protein>
<evidence type="ECO:0000313" key="2">
    <source>
        <dbReference type="Proteomes" id="UP000234328"/>
    </source>
</evidence>
<organism evidence="1 2">
    <name type="scientific">Pollutimonas nitritireducens</name>
    <dbReference type="NCBI Taxonomy" id="2045209"/>
    <lineage>
        <taxon>Bacteria</taxon>
        <taxon>Pseudomonadati</taxon>
        <taxon>Pseudomonadota</taxon>
        <taxon>Betaproteobacteria</taxon>
        <taxon>Burkholderiales</taxon>
        <taxon>Alcaligenaceae</taxon>
        <taxon>Pollutimonas</taxon>
    </lineage>
</organism>
<comment type="caution">
    <text evidence="1">The sequence shown here is derived from an EMBL/GenBank/DDBJ whole genome shotgun (WGS) entry which is preliminary data.</text>
</comment>
<dbReference type="Gene3D" id="2.40.128.130">
    <property type="entry name" value="Autotransporter beta-domain"/>
    <property type="match status" value="1"/>
</dbReference>
<dbReference type="InterPro" id="IPR036709">
    <property type="entry name" value="Autotransporte_beta_dom_sf"/>
</dbReference>
<reference evidence="1 2" key="1">
    <citation type="submission" date="2017-10" db="EMBL/GenBank/DDBJ databases">
        <title>Two draft genome sequences of Pusillimonas sp. strains isolated from a nitrate- and radionuclide-contaminated groundwater in Russia.</title>
        <authorList>
            <person name="Grouzdev D.S."/>
            <person name="Tourova T.P."/>
            <person name="Goeva M.A."/>
            <person name="Babich T.L."/>
            <person name="Sokolova D.S."/>
            <person name="Abdullin R."/>
            <person name="Poltaraus A.B."/>
            <person name="Toshchakov S.V."/>
            <person name="Nazina T.N."/>
        </authorList>
    </citation>
    <scope>NUCLEOTIDE SEQUENCE [LARGE SCALE GENOMIC DNA]</scope>
    <source>
        <strain evidence="1 2">JR1/69-2-13</strain>
    </source>
</reference>
<accession>A0A2N4UC03</accession>
<evidence type="ECO:0000313" key="1">
    <source>
        <dbReference type="EMBL" id="PLC52550.1"/>
    </source>
</evidence>
<name>A0A2N4UC03_9BURK</name>
<evidence type="ECO:0008006" key="3">
    <source>
        <dbReference type="Google" id="ProtNLM"/>
    </source>
</evidence>
<dbReference type="OrthoDB" id="8644697at2"/>
<dbReference type="RefSeq" id="WP_102071286.1">
    <property type="nucleotide sequence ID" value="NZ_PDNV01000012.1"/>
</dbReference>
<dbReference type="EMBL" id="PDNV01000012">
    <property type="protein sequence ID" value="PLC52550.1"/>
    <property type="molecule type" value="Genomic_DNA"/>
</dbReference>